<keyword evidence="1" id="KW-0732">Signal</keyword>
<evidence type="ECO:0000313" key="3">
    <source>
        <dbReference type="Proteomes" id="UP001326110"/>
    </source>
</evidence>
<protein>
    <submittedName>
        <fullName evidence="2">Uncharacterized protein</fullName>
    </submittedName>
</protein>
<keyword evidence="3" id="KW-1185">Reference proteome</keyword>
<dbReference type="EMBL" id="CP140152">
    <property type="protein sequence ID" value="WQH05365.1"/>
    <property type="molecule type" value="Genomic_DNA"/>
</dbReference>
<evidence type="ECO:0000256" key="1">
    <source>
        <dbReference type="SAM" id="SignalP"/>
    </source>
</evidence>
<dbReference type="RefSeq" id="WP_019924796.1">
    <property type="nucleotide sequence ID" value="NZ_CP140152.1"/>
</dbReference>
<evidence type="ECO:0000313" key="2">
    <source>
        <dbReference type="EMBL" id="WQH05365.1"/>
    </source>
</evidence>
<organism evidence="2 3">
    <name type="scientific">Duganella zoogloeoides</name>
    <dbReference type="NCBI Taxonomy" id="75659"/>
    <lineage>
        <taxon>Bacteria</taxon>
        <taxon>Pseudomonadati</taxon>
        <taxon>Pseudomonadota</taxon>
        <taxon>Betaproteobacteria</taxon>
        <taxon>Burkholderiales</taxon>
        <taxon>Oxalobacteraceae</taxon>
        <taxon>Telluria group</taxon>
        <taxon>Duganella</taxon>
    </lineage>
</organism>
<accession>A0ABZ0Y018</accession>
<reference evidence="2 3" key="1">
    <citation type="submission" date="2023-11" db="EMBL/GenBank/DDBJ databases">
        <title>MicrobeMod: A computational toolkit for identifying prokaryotic methylation and restriction-modification with nanopore sequencing.</title>
        <authorList>
            <person name="Crits-Christoph A."/>
            <person name="Kang S.C."/>
            <person name="Lee H."/>
            <person name="Ostrov N."/>
        </authorList>
    </citation>
    <scope>NUCLEOTIDE SEQUENCE [LARGE SCALE GENOMIC DNA]</scope>
    <source>
        <strain evidence="2 3">ATCC 25935</strain>
    </source>
</reference>
<dbReference type="Proteomes" id="UP001326110">
    <property type="component" value="Chromosome"/>
</dbReference>
<feature type="chain" id="PRO_5047314129" evidence="1">
    <location>
        <begin position="20"/>
        <end position="343"/>
    </location>
</feature>
<gene>
    <name evidence="2" type="ORF">SR858_03245</name>
</gene>
<dbReference type="GeneID" id="43166308"/>
<sequence>MARQLTFIIAALLAAQAHAAEPGQIVFVAGQAEVEGDPARVGATVRDGDRLRTGGDGYLYIRTADQRLVIVRPETEARFAREISTTATQGNLGTPAFNTANLANLANAAGPVAGLADARVESSAMAGTMVATGVNPDLDARKSGDLQARLPQFGATGNVRPPDLAAQPQVVSWGRWEKVIDRAPNATLENLSGAVATSGTRRLAANEVYVLFRGEDGTPYVTPARGSAGFALAASEAYVRDAGTGQRTAASLSDGRLTVDFAKATFATSVNVRDQDASYRLSAAGQLAKDGQFGSVTRTAQPGAMQVNGALGGNGGATYLFEGALTPSRTVSGVATWRTTTTR</sequence>
<feature type="signal peptide" evidence="1">
    <location>
        <begin position="1"/>
        <end position="19"/>
    </location>
</feature>
<name>A0ABZ0Y018_9BURK</name>
<proteinExistence type="predicted"/>